<keyword evidence="2 3" id="KW-0378">Hydrolase</keyword>
<dbReference type="RefSeq" id="WP_053938925.1">
    <property type="nucleotide sequence ID" value="NZ_LAQT01000027.1"/>
</dbReference>
<dbReference type="OrthoDB" id="9812187at2"/>
<dbReference type="InterPro" id="IPR028976">
    <property type="entry name" value="CheC-like_sf"/>
</dbReference>
<comment type="caution">
    <text evidence="3">The sequence shown here is derived from an EMBL/GenBank/DDBJ whole genome shotgun (WGS) entry which is preliminary data.</text>
</comment>
<keyword evidence="1" id="KW-0145">Chemotaxis</keyword>
<name>A0A0N1JS41_9NEIS</name>
<dbReference type="PANTHER" id="PTHR43693">
    <property type="entry name" value="PROTEIN PHOSPHATASE CHEZ"/>
    <property type="match status" value="1"/>
</dbReference>
<proteinExistence type="predicted"/>
<evidence type="ECO:0000256" key="2">
    <source>
        <dbReference type="ARBA" id="ARBA00022801"/>
    </source>
</evidence>
<evidence type="ECO:0000313" key="4">
    <source>
        <dbReference type="Proteomes" id="UP000037939"/>
    </source>
</evidence>
<dbReference type="Gene3D" id="3.40.1550.10">
    <property type="entry name" value="CheC-like"/>
    <property type="match status" value="1"/>
</dbReference>
<dbReference type="GO" id="GO:0006935">
    <property type="term" value="P:chemotaxis"/>
    <property type="evidence" value="ECO:0007669"/>
    <property type="project" value="UniProtKB-KW"/>
</dbReference>
<dbReference type="PANTHER" id="PTHR43693:SF1">
    <property type="entry name" value="PROTEIN PHOSPHATASE CHEZ"/>
    <property type="match status" value="1"/>
</dbReference>
<dbReference type="GO" id="GO:0016787">
    <property type="term" value="F:hydrolase activity"/>
    <property type="evidence" value="ECO:0007669"/>
    <property type="project" value="UniProtKB-KW"/>
</dbReference>
<evidence type="ECO:0000313" key="3">
    <source>
        <dbReference type="EMBL" id="KPC50690.1"/>
    </source>
</evidence>
<dbReference type="EC" id="3.-.-.-" evidence="3"/>
<keyword evidence="4" id="KW-1185">Reference proteome</keyword>
<dbReference type="AlphaFoldDB" id="A0A0N1JS41"/>
<dbReference type="SUPFAM" id="SSF103039">
    <property type="entry name" value="CheC-like"/>
    <property type="match status" value="1"/>
</dbReference>
<dbReference type="STRING" id="857265.WG78_16590"/>
<sequence>MNIVLTELQKETLEEVFNIGMGRAAAALSTLVNEEVKLSIPSVRLMRRKEAALVLGGTSRRVCSITQVLRGEFGADAILIFPEEKSLQLVRLMLGESVDLTFVSEIEREALTEVGNIILNACIGTITNLLEGEFSISLPVFKQGDCVEIMQGATDEQEQVVMLLHIDFSVEKYEISGHVAFVQDVRSYQGFVERIERFIQKAMRS</sequence>
<evidence type="ECO:0000256" key="1">
    <source>
        <dbReference type="ARBA" id="ARBA00022500"/>
    </source>
</evidence>
<organism evidence="3 4">
    <name type="scientific">Amantichitinum ursilacus</name>
    <dbReference type="NCBI Taxonomy" id="857265"/>
    <lineage>
        <taxon>Bacteria</taxon>
        <taxon>Pseudomonadati</taxon>
        <taxon>Pseudomonadota</taxon>
        <taxon>Betaproteobacteria</taxon>
        <taxon>Neisseriales</taxon>
        <taxon>Chitinibacteraceae</taxon>
        <taxon>Amantichitinum</taxon>
    </lineage>
</organism>
<dbReference type="Proteomes" id="UP000037939">
    <property type="component" value="Unassembled WGS sequence"/>
</dbReference>
<dbReference type="CDD" id="cd17910">
    <property type="entry name" value="CheC_ClassII"/>
    <property type="match status" value="1"/>
</dbReference>
<dbReference type="EMBL" id="LAQT01000027">
    <property type="protein sequence ID" value="KPC50690.1"/>
    <property type="molecule type" value="Genomic_DNA"/>
</dbReference>
<accession>A0A0N1JS41</accession>
<reference evidence="3 4" key="1">
    <citation type="submission" date="2015-07" db="EMBL/GenBank/DDBJ databases">
        <title>Draft genome sequence of the Amantichitinum ursilacus IGB-41, a new chitin-degrading bacterium.</title>
        <authorList>
            <person name="Kirstahler P."/>
            <person name="Guenther M."/>
            <person name="Grumaz C."/>
            <person name="Rupp S."/>
            <person name="Zibek S."/>
            <person name="Sohn K."/>
        </authorList>
    </citation>
    <scope>NUCLEOTIDE SEQUENCE [LARGE SCALE GENOMIC DNA]</scope>
    <source>
        <strain evidence="3 4">IGB-41</strain>
    </source>
</reference>
<protein>
    <submittedName>
        <fullName evidence="3">CheY-P phosphatase CheC</fullName>
        <ecNumber evidence="3">3.-.-.-</ecNumber>
    </submittedName>
</protein>
<gene>
    <name evidence="3" type="primary">cheC_3</name>
    <name evidence="3" type="ORF">WG78_16590</name>
</gene>
<dbReference type="InterPro" id="IPR050992">
    <property type="entry name" value="CheZ_family_phosphatases"/>
</dbReference>